<organism evidence="1 2">
    <name type="scientific">Violaceomyces palustris</name>
    <dbReference type="NCBI Taxonomy" id="1673888"/>
    <lineage>
        <taxon>Eukaryota</taxon>
        <taxon>Fungi</taxon>
        <taxon>Dikarya</taxon>
        <taxon>Basidiomycota</taxon>
        <taxon>Ustilaginomycotina</taxon>
        <taxon>Ustilaginomycetes</taxon>
        <taxon>Violaceomycetales</taxon>
        <taxon>Violaceomycetaceae</taxon>
        <taxon>Violaceomyces</taxon>
    </lineage>
</organism>
<keyword evidence="2" id="KW-1185">Reference proteome</keyword>
<reference evidence="1 2" key="1">
    <citation type="journal article" date="2018" name="Mol. Biol. Evol.">
        <title>Broad Genomic Sampling Reveals a Smut Pathogenic Ancestry of the Fungal Clade Ustilaginomycotina.</title>
        <authorList>
            <person name="Kijpornyongpan T."/>
            <person name="Mondo S.J."/>
            <person name="Barry K."/>
            <person name="Sandor L."/>
            <person name="Lee J."/>
            <person name="Lipzen A."/>
            <person name="Pangilinan J."/>
            <person name="LaButti K."/>
            <person name="Hainaut M."/>
            <person name="Henrissat B."/>
            <person name="Grigoriev I.V."/>
            <person name="Spatafora J.W."/>
            <person name="Aime M.C."/>
        </authorList>
    </citation>
    <scope>NUCLEOTIDE SEQUENCE [LARGE SCALE GENOMIC DNA]</scope>
    <source>
        <strain evidence="1 2">SA 807</strain>
    </source>
</reference>
<dbReference type="EMBL" id="KZ819881">
    <property type="protein sequence ID" value="PWN50983.1"/>
    <property type="molecule type" value="Genomic_DNA"/>
</dbReference>
<gene>
    <name evidence="1" type="ORF">IE53DRAFT_368451</name>
</gene>
<name>A0ACD0NYS7_9BASI</name>
<sequence length="198" mass="22344">MVSFRDNMNSAAFLGVRAHEGGDKPLILSAEEQGLIESWVNWLMTGKRDGRILRMRFVQRVVPTSLDRPEGVYMGYYGYGLLSQPRTGYETRWYYIPAHHLMPKNGNLTYLVFEHTFKDHNRGRNPWQVRNEVAESLGRMVETDSIKMHSIARLAFSELRAVSGGDGISSFLVPTHVTQEASVKEIEGNGAEGSQVPD</sequence>
<evidence type="ECO:0000313" key="1">
    <source>
        <dbReference type="EMBL" id="PWN50983.1"/>
    </source>
</evidence>
<proteinExistence type="predicted"/>
<dbReference type="Proteomes" id="UP000245626">
    <property type="component" value="Unassembled WGS sequence"/>
</dbReference>
<evidence type="ECO:0000313" key="2">
    <source>
        <dbReference type="Proteomes" id="UP000245626"/>
    </source>
</evidence>
<accession>A0ACD0NYS7</accession>
<protein>
    <submittedName>
        <fullName evidence="1">Uncharacterized protein</fullName>
    </submittedName>
</protein>